<dbReference type="Proteomes" id="UP000026985">
    <property type="component" value="Segment"/>
</dbReference>
<sequence>MNKFTGNIHKYPRWRDAYADDYRIWRKGQPRPDYKQCYIDRINLLNRMRTDRAIVPVLKKYYETNPVAFILDWAFTYDPRNVGTEFPPNMPFCLFERQIDMIQFVYEALEDKEKGLWEKSRDYGATWVACGLSVWAWLYRPGSSVGWGSRKETLVDKLGDPDSIFEKIRQIIRALPPELRPVGYREKDHLTFMKCINPENGATITGEAGDNIGRGGRKSIYFLDEAAHVDRPELIEASLSANTNVRIDISSVNGVGNVFYRNRKAGMEWEPGKKLPRGKLRVMVLDWRDHPAKDDEWYKREKQSFAEKGLQHIFAQEVDRDYAAAVQGVLIKAEWVRAAFDAFKDIAWRKANGLLTPTGQRIAGQDAADGGEDASALVIAHGVFLTHLQLDHRGAELAAPRMLTMANMLGVDEYWYEVNGVGTGVKVAANDRKDVLRFRVRPWLPNGKVVDPGGDIIGGTKPGDKDRKSNKDYFSNYKAQASWALRLRCQRIYKWYVEGQPQDPDEIILIDPSLENAQRLEAELSQPTYTSNGAGKIVIDKKPNGSKSPNFFDAAVIAMSPKRVDFVEEAFTGGVNPVGTPDYGDIF</sequence>
<dbReference type="Gene3D" id="3.30.420.240">
    <property type="match status" value="1"/>
</dbReference>
<accession>A0A060D562</accession>
<proteinExistence type="predicted"/>
<evidence type="ECO:0000313" key="2">
    <source>
        <dbReference type="Proteomes" id="UP000026985"/>
    </source>
</evidence>
<reference evidence="1 2" key="1">
    <citation type="submission" date="2014-07" db="EMBL/GenBank/DDBJ databases">
        <title>The genome sequence of Salmonella phage 9NA shows that it represents an unstudied type of tailed phage.</title>
        <authorList>
            <person name="Casjens S.R."/>
            <person name="Leavitt J.C."/>
            <person name="Hatfull G.F."/>
            <person name="Hendrix R.W."/>
        </authorList>
    </citation>
    <scope>NUCLEOTIDE SEQUENCE [LARGE SCALE GENOMIC DNA]</scope>
</reference>
<gene>
    <name evidence="1" type="ORF">9NA_011</name>
</gene>
<dbReference type="SMR" id="A0A060D562"/>
<dbReference type="KEGG" id="vg:22110869"/>
<dbReference type="Gene3D" id="3.40.50.300">
    <property type="entry name" value="P-loop containing nucleotide triphosphate hydrolases"/>
    <property type="match status" value="1"/>
</dbReference>
<dbReference type="RefSeq" id="YP_009101181.1">
    <property type="nucleotide sequence ID" value="NC_025443.1"/>
</dbReference>
<keyword evidence="2" id="KW-1185">Reference proteome</keyword>
<name>A0A060D562_9CAUD</name>
<organism evidence="1 2">
    <name type="scientific">Salmonella phage 9NA</name>
    <dbReference type="NCBI Taxonomy" id="1113547"/>
    <lineage>
        <taxon>Viruses</taxon>
        <taxon>Duplodnaviria</taxon>
        <taxon>Heunggongvirae</taxon>
        <taxon>Uroviricota</taxon>
        <taxon>Caudoviricetes</taxon>
        <taxon>Nonanavirus</taxon>
        <taxon>Nonanavirus nv9NA</taxon>
    </lineage>
</organism>
<evidence type="ECO:0000313" key="1">
    <source>
        <dbReference type="EMBL" id="AIB07014.1"/>
    </source>
</evidence>
<dbReference type="InterPro" id="IPR027417">
    <property type="entry name" value="P-loop_NTPase"/>
</dbReference>
<protein>
    <submittedName>
        <fullName evidence="1">Large terminase subunit</fullName>
    </submittedName>
</protein>
<dbReference type="OrthoDB" id="3599at10239"/>
<dbReference type="EMBL" id="KJ802832">
    <property type="protein sequence ID" value="AIB07014.1"/>
    <property type="molecule type" value="Genomic_DNA"/>
</dbReference>